<evidence type="ECO:0000256" key="5">
    <source>
        <dbReference type="RuleBase" id="RU362123"/>
    </source>
</evidence>
<evidence type="ECO:0000313" key="7">
    <source>
        <dbReference type="EMBL" id="QCZ94130.1"/>
    </source>
</evidence>
<dbReference type="InterPro" id="IPR037682">
    <property type="entry name" value="TonB_C"/>
</dbReference>
<gene>
    <name evidence="7" type="ORF">FBQ74_11895</name>
</gene>
<dbReference type="PROSITE" id="PS52015">
    <property type="entry name" value="TONB_CTD"/>
    <property type="match status" value="1"/>
</dbReference>
<dbReference type="InterPro" id="IPR008756">
    <property type="entry name" value="Peptidase_M56"/>
</dbReference>
<accession>A0A5B7YFG8</accession>
<keyword evidence="5" id="KW-0653">Protein transport</keyword>
<proteinExistence type="inferred from homology"/>
<dbReference type="Pfam" id="PF03544">
    <property type="entry name" value="TonB_C"/>
    <property type="match status" value="1"/>
</dbReference>
<keyword evidence="5" id="KW-0813">Transport</keyword>
<reference evidence="7 8" key="1">
    <citation type="submission" date="2019-04" db="EMBL/GenBank/DDBJ databases">
        <title>Salinimonas iocasae sp. nov., a halophilic bacterium isolated from the outer tube casing of tubeworms in Okinawa Trough.</title>
        <authorList>
            <person name="Zhang H."/>
            <person name="Wang H."/>
            <person name="Li C."/>
        </authorList>
    </citation>
    <scope>NUCLEOTIDE SEQUENCE [LARGE SCALE GENOMIC DNA]</scope>
    <source>
        <strain evidence="7 8">KX18D6</strain>
    </source>
</reference>
<keyword evidence="5" id="KW-0997">Cell inner membrane</keyword>
<dbReference type="NCBIfam" id="TIGR01352">
    <property type="entry name" value="tonB_Cterm"/>
    <property type="match status" value="1"/>
</dbReference>
<keyword evidence="8" id="KW-1185">Reference proteome</keyword>
<name>A0A5B7YFG8_9ALTE</name>
<dbReference type="EMBL" id="CP039852">
    <property type="protein sequence ID" value="QCZ94130.1"/>
    <property type="molecule type" value="Genomic_DNA"/>
</dbReference>
<dbReference type="GO" id="GO:0031992">
    <property type="term" value="F:energy transducer activity"/>
    <property type="evidence" value="ECO:0007669"/>
    <property type="project" value="InterPro"/>
</dbReference>
<dbReference type="GO" id="GO:0030288">
    <property type="term" value="C:outer membrane-bounded periplasmic space"/>
    <property type="evidence" value="ECO:0007669"/>
    <property type="project" value="InterPro"/>
</dbReference>
<keyword evidence="5" id="KW-0735">Signal-anchor</keyword>
<dbReference type="InterPro" id="IPR052173">
    <property type="entry name" value="Beta-lactam_resp_regulator"/>
</dbReference>
<organism evidence="7 8">
    <name type="scientific">Salinimonas iocasae</name>
    <dbReference type="NCBI Taxonomy" id="2572577"/>
    <lineage>
        <taxon>Bacteria</taxon>
        <taxon>Pseudomonadati</taxon>
        <taxon>Pseudomonadota</taxon>
        <taxon>Gammaproteobacteria</taxon>
        <taxon>Alteromonadales</taxon>
        <taxon>Alteromonadaceae</taxon>
        <taxon>Alteromonas/Salinimonas group</taxon>
        <taxon>Salinimonas</taxon>
    </lineage>
</organism>
<feature type="transmembrane region" description="Helical" evidence="5">
    <location>
        <begin position="81"/>
        <end position="102"/>
    </location>
</feature>
<dbReference type="KEGG" id="salk:FBQ74_11895"/>
<dbReference type="Gene3D" id="3.30.1150.10">
    <property type="match status" value="1"/>
</dbReference>
<keyword evidence="4 5" id="KW-0472">Membrane</keyword>
<evidence type="ECO:0000313" key="8">
    <source>
        <dbReference type="Proteomes" id="UP000304912"/>
    </source>
</evidence>
<feature type="transmembrane region" description="Helical" evidence="5">
    <location>
        <begin position="6"/>
        <end position="26"/>
    </location>
</feature>
<dbReference type="PRINTS" id="PR01374">
    <property type="entry name" value="TONBPROTEIN"/>
</dbReference>
<feature type="domain" description="TonB C-terminal" evidence="6">
    <location>
        <begin position="290"/>
        <end position="387"/>
    </location>
</feature>
<dbReference type="InterPro" id="IPR006260">
    <property type="entry name" value="TonB/TolA_C"/>
</dbReference>
<protein>
    <recommendedName>
        <fullName evidence="5">Protein TonB</fullName>
    </recommendedName>
</protein>
<dbReference type="InterPro" id="IPR003538">
    <property type="entry name" value="TonB"/>
</dbReference>
<dbReference type="Proteomes" id="UP000304912">
    <property type="component" value="Chromosome"/>
</dbReference>
<dbReference type="SUPFAM" id="SSF74653">
    <property type="entry name" value="TolA/TonB C-terminal domain"/>
    <property type="match status" value="1"/>
</dbReference>
<dbReference type="GO" id="GO:0055085">
    <property type="term" value="P:transmembrane transport"/>
    <property type="evidence" value="ECO:0007669"/>
    <property type="project" value="InterPro"/>
</dbReference>
<feature type="transmembrane region" description="Helical" evidence="5">
    <location>
        <begin position="38"/>
        <end position="61"/>
    </location>
</feature>
<evidence type="ECO:0000256" key="3">
    <source>
        <dbReference type="ARBA" id="ARBA00022989"/>
    </source>
</evidence>
<dbReference type="GO" id="GO:0005886">
    <property type="term" value="C:plasma membrane"/>
    <property type="evidence" value="ECO:0007669"/>
    <property type="project" value="UniProtKB-SubCell"/>
</dbReference>
<dbReference type="GO" id="GO:0015891">
    <property type="term" value="P:siderophore transport"/>
    <property type="evidence" value="ECO:0007669"/>
    <property type="project" value="InterPro"/>
</dbReference>
<dbReference type="Pfam" id="PF05569">
    <property type="entry name" value="Peptidase_M56"/>
    <property type="match status" value="1"/>
</dbReference>
<comment type="similarity">
    <text evidence="5">Belongs to the TonB family.</text>
</comment>
<comment type="function">
    <text evidence="5">Interacts with outer membrane receptor proteins that carry out high-affinity binding and energy dependent uptake into the periplasmic space of specific substrates. It could act to transduce energy from the cytoplasmic membrane to specific energy-requiring processes in the outer membrane, resulting in the release into the periplasm of ligands bound by these outer membrane proteins.</text>
</comment>
<keyword evidence="5" id="KW-1003">Cell membrane</keyword>
<evidence type="ECO:0000256" key="2">
    <source>
        <dbReference type="ARBA" id="ARBA00022692"/>
    </source>
</evidence>
<evidence type="ECO:0000256" key="4">
    <source>
        <dbReference type="ARBA" id="ARBA00023136"/>
    </source>
</evidence>
<keyword evidence="3 5" id="KW-1133">Transmembrane helix</keyword>
<dbReference type="GO" id="GO:0015031">
    <property type="term" value="P:protein transport"/>
    <property type="evidence" value="ECO:0007669"/>
    <property type="project" value="UniProtKB-UniRule"/>
</dbReference>
<dbReference type="OrthoDB" id="1628901at2"/>
<evidence type="ECO:0000259" key="6">
    <source>
        <dbReference type="PROSITE" id="PS52015"/>
    </source>
</evidence>
<dbReference type="CDD" id="cd07341">
    <property type="entry name" value="M56_BlaR1_MecR1_like"/>
    <property type="match status" value="1"/>
</dbReference>
<sequence length="393" mass="43256">MIEWIVAQQLPLTASLLLLICLETFLTGKLGVKFTYRLWLLVPGILFLNNVPTGLISLPANSISYYVVGIGPALATNDNDWMLVGWACGATALILYTVSYHLRIARTIKSDSNHHAPVFASDAISSPMLFGAVKPRILVPSMFSSQFNEQEQALILKHERTHRSHYDHIWNCMALCLLTVFWFNPVVWLAARSFRTSQEIACDAAVLDSSSPEEKFIYAKALVLCAEHSVSHINLYPTLGDKSTMLKRLNAIKHPRVVNKATILASVVVVGALCTNTALAKFSTQTVKPEEAAKASPVKRVHPAYPEKAANNEMEGEVVLKFDITENGATDNISVVKSSPQGVFDKSAVEALKQWKYKPRIQGGVAQRQTGLLVQLDFRLGPPESSGKENTAK</sequence>
<keyword evidence="2 5" id="KW-0812">Transmembrane</keyword>
<dbReference type="PANTHER" id="PTHR34978">
    <property type="entry name" value="POSSIBLE SENSOR-TRANSDUCER PROTEIN BLAR"/>
    <property type="match status" value="1"/>
</dbReference>
<feature type="transmembrane region" description="Helical" evidence="5">
    <location>
        <begin position="169"/>
        <end position="191"/>
    </location>
</feature>
<evidence type="ECO:0000256" key="1">
    <source>
        <dbReference type="ARBA" id="ARBA00004167"/>
    </source>
</evidence>
<comment type="subcellular location">
    <subcellularLocation>
        <location evidence="5">Cell inner membrane</location>
        <topology evidence="5">Single-pass membrane protein</topology>
        <orientation evidence="5">Periplasmic side</orientation>
    </subcellularLocation>
    <subcellularLocation>
        <location evidence="1">Membrane</location>
        <topology evidence="1">Single-pass membrane protein</topology>
    </subcellularLocation>
</comment>
<dbReference type="RefSeq" id="WP_139756871.1">
    <property type="nucleotide sequence ID" value="NZ_CP039852.1"/>
</dbReference>
<comment type="caution">
    <text evidence="5">Lacks conserved residue(s) required for the propagation of feature annotation.</text>
</comment>
<dbReference type="AlphaFoldDB" id="A0A5B7YFG8"/>
<dbReference type="PANTHER" id="PTHR34978:SF3">
    <property type="entry name" value="SLR0241 PROTEIN"/>
    <property type="match status" value="1"/>
</dbReference>